<dbReference type="InterPro" id="IPR039315">
    <property type="entry name" value="CheW"/>
</dbReference>
<dbReference type="SUPFAM" id="SSF50341">
    <property type="entry name" value="CheW-like"/>
    <property type="match status" value="1"/>
</dbReference>
<dbReference type="GO" id="GO:0005829">
    <property type="term" value="C:cytosol"/>
    <property type="evidence" value="ECO:0007669"/>
    <property type="project" value="TreeGrafter"/>
</dbReference>
<dbReference type="InterPro" id="IPR036061">
    <property type="entry name" value="CheW-like_dom_sf"/>
</dbReference>
<sequence>MTQKKTTDDKVDKIEKIQILSFVLDQERFGVEISNIQEVLEYRSVTPVPRTPTYMLGVINLRGQVVPVIDLRSYFNMQLAAPTVNSCIIIVDVKIEGEETSIGLLADSVQEVVELNVDDISPPPKIGSRIRSEFIYGMVKHDEYFIILLRVSRIFSQEDLTDIQDVTVNVNNLATDESEL</sequence>
<dbReference type="AlphaFoldDB" id="W9UYR9"/>
<dbReference type="PATRIC" id="fig|1229521.3.peg.1131"/>
<dbReference type="Pfam" id="PF01584">
    <property type="entry name" value="CheW"/>
    <property type="match status" value="1"/>
</dbReference>
<feature type="domain" description="CheW-like" evidence="1">
    <location>
        <begin position="16"/>
        <end position="160"/>
    </location>
</feature>
<dbReference type="CDD" id="cd00732">
    <property type="entry name" value="CheW"/>
    <property type="match status" value="1"/>
</dbReference>
<dbReference type="Proteomes" id="UP000019464">
    <property type="component" value="Unassembled WGS sequence"/>
</dbReference>
<organism evidence="2 3">
    <name type="scientific">Nitrincola nitratireducens</name>
    <dbReference type="NCBI Taxonomy" id="1229521"/>
    <lineage>
        <taxon>Bacteria</taxon>
        <taxon>Pseudomonadati</taxon>
        <taxon>Pseudomonadota</taxon>
        <taxon>Gammaproteobacteria</taxon>
        <taxon>Oceanospirillales</taxon>
        <taxon>Oceanospirillaceae</taxon>
        <taxon>Nitrincola</taxon>
    </lineage>
</organism>
<name>W9UYR9_9GAMM</name>
<dbReference type="STRING" id="1229521.D791_01128"/>
<gene>
    <name evidence="2" type="primary">cheW_1</name>
    <name evidence="2" type="ORF">D791_01128</name>
</gene>
<dbReference type="PANTHER" id="PTHR22617">
    <property type="entry name" value="CHEMOTAXIS SENSOR HISTIDINE KINASE-RELATED"/>
    <property type="match status" value="1"/>
</dbReference>
<reference evidence="3" key="1">
    <citation type="submission" date="2012-11" db="EMBL/GenBank/DDBJ databases">
        <authorList>
            <person name="Singh A."/>
            <person name="Pinnaka A.K."/>
            <person name="Vaidya B."/>
        </authorList>
    </citation>
    <scope>NUCLEOTIDE SEQUENCE [LARGE SCALE GENOMIC DNA]</scope>
    <source>
        <strain evidence="3">AK23</strain>
    </source>
</reference>
<dbReference type="Gene3D" id="2.40.50.180">
    <property type="entry name" value="CheA-289, Domain 4"/>
    <property type="match status" value="1"/>
</dbReference>
<comment type="caution">
    <text evidence="2">The sequence shown here is derived from an EMBL/GenBank/DDBJ whole genome shotgun (WGS) entry which is preliminary data.</text>
</comment>
<dbReference type="EMBL" id="AONB01000003">
    <property type="protein sequence ID" value="EXJ12239.1"/>
    <property type="molecule type" value="Genomic_DNA"/>
</dbReference>
<proteinExistence type="predicted"/>
<protein>
    <submittedName>
        <fullName evidence="2">Chemotaxis protein CheW</fullName>
    </submittedName>
</protein>
<dbReference type="PROSITE" id="PS50851">
    <property type="entry name" value="CHEW"/>
    <property type="match status" value="1"/>
</dbReference>
<dbReference type="GO" id="GO:0007165">
    <property type="term" value="P:signal transduction"/>
    <property type="evidence" value="ECO:0007669"/>
    <property type="project" value="InterPro"/>
</dbReference>
<dbReference type="PANTHER" id="PTHR22617:SF41">
    <property type="entry name" value="CHEMOTAXIS SIGNAL TRANSDUCTION SYSTEM ADAPTOR PROTEIN CHEW"/>
    <property type="match status" value="1"/>
</dbReference>
<dbReference type="RefSeq" id="WP_036508614.1">
    <property type="nucleotide sequence ID" value="NZ_AONB01000003.1"/>
</dbReference>
<keyword evidence="3" id="KW-1185">Reference proteome</keyword>
<dbReference type="Gene3D" id="2.30.30.40">
    <property type="entry name" value="SH3 Domains"/>
    <property type="match status" value="1"/>
</dbReference>
<dbReference type="GO" id="GO:0006935">
    <property type="term" value="P:chemotaxis"/>
    <property type="evidence" value="ECO:0007669"/>
    <property type="project" value="InterPro"/>
</dbReference>
<evidence type="ECO:0000313" key="2">
    <source>
        <dbReference type="EMBL" id="EXJ12239.1"/>
    </source>
</evidence>
<dbReference type="OrthoDB" id="9790406at2"/>
<evidence type="ECO:0000313" key="3">
    <source>
        <dbReference type="Proteomes" id="UP000019464"/>
    </source>
</evidence>
<evidence type="ECO:0000259" key="1">
    <source>
        <dbReference type="PROSITE" id="PS50851"/>
    </source>
</evidence>
<reference evidence="2 3" key="2">
    <citation type="journal article" date="2015" name="Syst. Appl. Microbiol.">
        <title>Nitrincola nitratireducens sp. nov. isolated from a haloalkaline crater lake.</title>
        <authorList>
            <person name="Singh A."/>
            <person name="Vaidya B."/>
            <person name="Tanuku N.R."/>
            <person name="Pinnaka A.K."/>
        </authorList>
    </citation>
    <scope>NUCLEOTIDE SEQUENCE [LARGE SCALE GENOMIC DNA]</scope>
    <source>
        <strain evidence="2 3">AK23</strain>
    </source>
</reference>
<dbReference type="SMART" id="SM00260">
    <property type="entry name" value="CheW"/>
    <property type="match status" value="1"/>
</dbReference>
<dbReference type="InterPro" id="IPR002545">
    <property type="entry name" value="CheW-lke_dom"/>
</dbReference>
<accession>W9UYR9</accession>